<name>A0A077M7B4_9MICO</name>
<dbReference type="Proteomes" id="UP000035720">
    <property type="component" value="Unassembled WGS sequence"/>
</dbReference>
<dbReference type="AlphaFoldDB" id="A0A077M7B4"/>
<evidence type="ECO:0000313" key="2">
    <source>
        <dbReference type="Proteomes" id="UP000035720"/>
    </source>
</evidence>
<evidence type="ECO:0000313" key="1">
    <source>
        <dbReference type="EMBL" id="CCI53201.1"/>
    </source>
</evidence>
<dbReference type="EMBL" id="CAJC01000140">
    <property type="protein sequence ID" value="CCI53201.1"/>
    <property type="molecule type" value="Genomic_DNA"/>
</dbReference>
<sequence length="21" mass="2474">MLDPQLHNPYTDTDRFGLRAI</sequence>
<comment type="caution">
    <text evidence="1">The sequence shown here is derived from an EMBL/GenBank/DDBJ whole genome shotgun (WGS) entry which is preliminary data.</text>
</comment>
<protein>
    <submittedName>
        <fullName evidence="1">Uncharacterized protein</fullName>
    </submittedName>
</protein>
<gene>
    <name evidence="1" type="ORF">BN13_300012</name>
</gene>
<organism evidence="1 2">
    <name type="scientific">Nostocoides jenkinsii Ben 74</name>
    <dbReference type="NCBI Taxonomy" id="1193518"/>
    <lineage>
        <taxon>Bacteria</taxon>
        <taxon>Bacillati</taxon>
        <taxon>Actinomycetota</taxon>
        <taxon>Actinomycetes</taxon>
        <taxon>Micrococcales</taxon>
        <taxon>Intrasporangiaceae</taxon>
        <taxon>Nostocoides</taxon>
    </lineage>
</organism>
<accession>A0A077M7B4</accession>
<reference evidence="1 2" key="1">
    <citation type="journal article" date="2013" name="ISME J.">
        <title>A metabolic model for members of the genus Tetrasphaera involved in enhanced biological phosphorus removal.</title>
        <authorList>
            <person name="Kristiansen R."/>
            <person name="Nguyen H.T.T."/>
            <person name="Saunders A.M."/>
            <person name="Nielsen J.L."/>
            <person name="Wimmer R."/>
            <person name="Le V.Q."/>
            <person name="McIlroy S.J."/>
            <person name="Petrovski S."/>
            <person name="Seviour R.J."/>
            <person name="Calteau A."/>
            <person name="Nielsen K.L."/>
            <person name="Nielsen P.H."/>
        </authorList>
    </citation>
    <scope>NUCLEOTIDE SEQUENCE [LARGE SCALE GENOMIC DNA]</scope>
    <source>
        <strain evidence="1 2">Ben 74</strain>
    </source>
</reference>
<proteinExistence type="predicted"/>
<keyword evidence="2" id="KW-1185">Reference proteome</keyword>